<sequence length="91" mass="10378">MMDTTEAEGTAEIVQPFWKIDSMGIIDLSECPSDKNLVQFKETVKESSCRYTVAVPWKDDRKLLSGDNRDTAVNRRQKLAIRLVHHDGLVE</sequence>
<evidence type="ECO:0000313" key="2">
    <source>
        <dbReference type="Proteomes" id="UP000821865"/>
    </source>
</evidence>
<organism evidence="1 2">
    <name type="scientific">Dermacentor silvarum</name>
    <name type="common">Tick</name>
    <dbReference type="NCBI Taxonomy" id="543639"/>
    <lineage>
        <taxon>Eukaryota</taxon>
        <taxon>Metazoa</taxon>
        <taxon>Ecdysozoa</taxon>
        <taxon>Arthropoda</taxon>
        <taxon>Chelicerata</taxon>
        <taxon>Arachnida</taxon>
        <taxon>Acari</taxon>
        <taxon>Parasitiformes</taxon>
        <taxon>Ixodida</taxon>
        <taxon>Ixodoidea</taxon>
        <taxon>Ixodidae</taxon>
        <taxon>Rhipicephalinae</taxon>
        <taxon>Dermacentor</taxon>
    </lineage>
</organism>
<dbReference type="EMBL" id="CM023471">
    <property type="protein sequence ID" value="KAH7966985.1"/>
    <property type="molecule type" value="Genomic_DNA"/>
</dbReference>
<protein>
    <submittedName>
        <fullName evidence="1">Uncharacterized protein</fullName>
    </submittedName>
</protein>
<name>A0ACB8DG02_DERSI</name>
<keyword evidence="2" id="KW-1185">Reference proteome</keyword>
<comment type="caution">
    <text evidence="1">The sequence shown here is derived from an EMBL/GenBank/DDBJ whole genome shotgun (WGS) entry which is preliminary data.</text>
</comment>
<gene>
    <name evidence="1" type="ORF">HPB49_021172</name>
</gene>
<evidence type="ECO:0000313" key="1">
    <source>
        <dbReference type="EMBL" id="KAH7966985.1"/>
    </source>
</evidence>
<dbReference type="Proteomes" id="UP000821865">
    <property type="component" value="Chromosome 2"/>
</dbReference>
<proteinExistence type="predicted"/>
<accession>A0ACB8DG02</accession>
<reference evidence="1" key="1">
    <citation type="submission" date="2020-05" db="EMBL/GenBank/DDBJ databases">
        <title>Large-scale comparative analyses of tick genomes elucidate their genetic diversity and vector capacities.</title>
        <authorList>
            <person name="Jia N."/>
            <person name="Wang J."/>
            <person name="Shi W."/>
            <person name="Du L."/>
            <person name="Sun Y."/>
            <person name="Zhan W."/>
            <person name="Jiang J."/>
            <person name="Wang Q."/>
            <person name="Zhang B."/>
            <person name="Ji P."/>
            <person name="Sakyi L.B."/>
            <person name="Cui X."/>
            <person name="Yuan T."/>
            <person name="Jiang B."/>
            <person name="Yang W."/>
            <person name="Lam T.T.-Y."/>
            <person name="Chang Q."/>
            <person name="Ding S."/>
            <person name="Wang X."/>
            <person name="Zhu J."/>
            <person name="Ruan X."/>
            <person name="Zhao L."/>
            <person name="Wei J."/>
            <person name="Que T."/>
            <person name="Du C."/>
            <person name="Cheng J."/>
            <person name="Dai P."/>
            <person name="Han X."/>
            <person name="Huang E."/>
            <person name="Gao Y."/>
            <person name="Liu J."/>
            <person name="Shao H."/>
            <person name="Ye R."/>
            <person name="Li L."/>
            <person name="Wei W."/>
            <person name="Wang X."/>
            <person name="Wang C."/>
            <person name="Yang T."/>
            <person name="Huo Q."/>
            <person name="Li W."/>
            <person name="Guo W."/>
            <person name="Chen H."/>
            <person name="Zhou L."/>
            <person name="Ni X."/>
            <person name="Tian J."/>
            <person name="Zhou Y."/>
            <person name="Sheng Y."/>
            <person name="Liu T."/>
            <person name="Pan Y."/>
            <person name="Xia L."/>
            <person name="Li J."/>
            <person name="Zhao F."/>
            <person name="Cao W."/>
        </authorList>
    </citation>
    <scope>NUCLEOTIDE SEQUENCE</scope>
    <source>
        <strain evidence="1">Dsil-2018</strain>
    </source>
</reference>